<accession>Q7MRQ0</accession>
<dbReference type="HOGENOM" id="CLU_1874627_0_0_7"/>
<reference evidence="1 2" key="1">
    <citation type="journal article" date="2003" name="Proc. Natl. Acad. Sci. U.S.A.">
        <title>Complete genome sequence and analysis of Wolinella succinogenes.</title>
        <authorList>
            <person name="Baar C."/>
            <person name="Eppinger M."/>
            <person name="Raddatz G."/>
            <person name="Simon JM."/>
            <person name="Lanz C."/>
            <person name="Klimmek O."/>
            <person name="Nandakumar R."/>
            <person name="Gross R."/>
            <person name="Rosinus A."/>
            <person name="Keller H."/>
            <person name="Jagtap P."/>
            <person name="Linke B."/>
            <person name="Meyer F."/>
            <person name="Lederer H."/>
            <person name="Schuster S.C."/>
        </authorList>
    </citation>
    <scope>NUCLEOTIDE SEQUENCE [LARGE SCALE GENOMIC DNA]</scope>
    <source>
        <strain evidence="2">ATCC 29543 / DSM 1740 / CCUG 13145 / JCM 31913 / LMG 7466 / NCTC 11488 / FDC 602W</strain>
    </source>
</reference>
<dbReference type="CDD" id="cd14503">
    <property type="entry name" value="PTP-bact"/>
    <property type="match status" value="1"/>
</dbReference>
<dbReference type="AlphaFoldDB" id="Q7MRQ0"/>
<dbReference type="InterPro" id="IPR029021">
    <property type="entry name" value="Prot-tyrosine_phosphatase-like"/>
</dbReference>
<protein>
    <recommendedName>
        <fullName evidence="3">Phosphatase</fullName>
    </recommendedName>
</protein>
<name>Q7MRQ0_WOLSU</name>
<dbReference type="EMBL" id="BX571660">
    <property type="protein sequence ID" value="CAE10228.1"/>
    <property type="molecule type" value="Genomic_DNA"/>
</dbReference>
<organism evidence="2">
    <name type="scientific">Wolinella succinogenes (strain ATCC 29543 / DSM 1740 / CCUG 13145 / JCM 31913 / LMG 7466 / NCTC 11488 / FDC 602W)</name>
    <name type="common">Vibrio succinogenes</name>
    <dbReference type="NCBI Taxonomy" id="273121"/>
    <lineage>
        <taxon>Bacteria</taxon>
        <taxon>Pseudomonadati</taxon>
        <taxon>Campylobacterota</taxon>
        <taxon>Epsilonproteobacteria</taxon>
        <taxon>Campylobacterales</taxon>
        <taxon>Helicobacteraceae</taxon>
        <taxon>Wolinella</taxon>
    </lineage>
</organism>
<evidence type="ECO:0008006" key="3">
    <source>
        <dbReference type="Google" id="ProtNLM"/>
    </source>
</evidence>
<dbReference type="Gene3D" id="3.90.190.10">
    <property type="entry name" value="Protein tyrosine phosphatase superfamily"/>
    <property type="match status" value="1"/>
</dbReference>
<dbReference type="Proteomes" id="UP000000422">
    <property type="component" value="Chromosome"/>
</dbReference>
<dbReference type="KEGG" id="wsu:WS1140"/>
<evidence type="ECO:0000313" key="1">
    <source>
        <dbReference type="EMBL" id="CAE10228.1"/>
    </source>
</evidence>
<proteinExistence type="predicted"/>
<sequence>MVINLALSDADNALEHEDVIIKSLGMGYIHLPVRFDAPRVEDFWMFERIVESLEGRKIWVHCAKNYRVSAFFHLYALLHPQSFTPPQGLVKRFWEPNATWNEWMRQVLQSFPRRALTKNLRGFHTQWESWCKRPPF</sequence>
<evidence type="ECO:0000313" key="2">
    <source>
        <dbReference type="Proteomes" id="UP000000422"/>
    </source>
</evidence>
<keyword evidence="2" id="KW-1185">Reference proteome</keyword>
<gene>
    <name evidence="1" type="ordered locus">WS1140</name>
</gene>
<dbReference type="eggNOG" id="COG3453">
    <property type="taxonomic scope" value="Bacteria"/>
</dbReference>